<keyword evidence="2" id="KW-1185">Reference proteome</keyword>
<dbReference type="InterPro" id="IPR036397">
    <property type="entry name" value="RNaseH_sf"/>
</dbReference>
<dbReference type="GO" id="GO:0003964">
    <property type="term" value="F:RNA-directed DNA polymerase activity"/>
    <property type="evidence" value="ECO:0007669"/>
    <property type="project" value="UniProtKB-KW"/>
</dbReference>
<keyword evidence="1" id="KW-0548">Nucleotidyltransferase</keyword>
<evidence type="ECO:0000313" key="1">
    <source>
        <dbReference type="EMBL" id="GJS86443.1"/>
    </source>
</evidence>
<dbReference type="PANTHER" id="PTHR45835:SF99">
    <property type="entry name" value="CHROMO DOMAIN-CONTAINING PROTEIN-RELATED"/>
    <property type="match status" value="1"/>
</dbReference>
<dbReference type="SUPFAM" id="SSF53098">
    <property type="entry name" value="Ribonuclease H-like"/>
    <property type="match status" value="1"/>
</dbReference>
<gene>
    <name evidence="1" type="ORF">Tco_0769079</name>
</gene>
<organism evidence="1 2">
    <name type="scientific">Tanacetum coccineum</name>
    <dbReference type="NCBI Taxonomy" id="301880"/>
    <lineage>
        <taxon>Eukaryota</taxon>
        <taxon>Viridiplantae</taxon>
        <taxon>Streptophyta</taxon>
        <taxon>Embryophyta</taxon>
        <taxon>Tracheophyta</taxon>
        <taxon>Spermatophyta</taxon>
        <taxon>Magnoliopsida</taxon>
        <taxon>eudicotyledons</taxon>
        <taxon>Gunneridae</taxon>
        <taxon>Pentapetalae</taxon>
        <taxon>asterids</taxon>
        <taxon>campanulids</taxon>
        <taxon>Asterales</taxon>
        <taxon>Asteraceae</taxon>
        <taxon>Asteroideae</taxon>
        <taxon>Anthemideae</taxon>
        <taxon>Anthemidinae</taxon>
        <taxon>Tanacetum</taxon>
    </lineage>
</organism>
<name>A0ABQ4Z8E9_9ASTR</name>
<sequence length="220" mass="25098">MLRGGRKALSAMYTAYVPEAAVKDNNKNQKFDWGEEQEEAFQLLKQKLCAAPIFSTTGRSSSVRPEDLETLFVWHKMCGVHRPQDSTTYPRPKGPSYEVNTDVIEPPKLLRLLIRLHHDLPNGESKSKVKAEHQRPSGLLVQPDIPEWKWKKITMDFITKLPKTAAGFDSIWVIVDRLTKSAHFLPMRSTGFDAEKIPEAKQEGDSSKTWNTCVNHLRSR</sequence>
<dbReference type="Gene3D" id="3.30.70.270">
    <property type="match status" value="1"/>
</dbReference>
<dbReference type="PANTHER" id="PTHR45835">
    <property type="entry name" value="YALI0A06105P"/>
    <property type="match status" value="1"/>
</dbReference>
<reference evidence="1" key="2">
    <citation type="submission" date="2022-01" db="EMBL/GenBank/DDBJ databases">
        <authorList>
            <person name="Yamashiro T."/>
            <person name="Shiraishi A."/>
            <person name="Satake H."/>
            <person name="Nakayama K."/>
        </authorList>
    </citation>
    <scope>NUCLEOTIDE SEQUENCE</scope>
</reference>
<dbReference type="Proteomes" id="UP001151760">
    <property type="component" value="Unassembled WGS sequence"/>
</dbReference>
<reference evidence="1" key="1">
    <citation type="journal article" date="2022" name="Int. J. Mol. Sci.">
        <title>Draft Genome of Tanacetum Coccineum: Genomic Comparison of Closely Related Tanacetum-Family Plants.</title>
        <authorList>
            <person name="Yamashiro T."/>
            <person name="Shiraishi A."/>
            <person name="Nakayama K."/>
            <person name="Satake H."/>
        </authorList>
    </citation>
    <scope>NUCLEOTIDE SEQUENCE</scope>
</reference>
<dbReference type="InterPro" id="IPR012337">
    <property type="entry name" value="RNaseH-like_sf"/>
</dbReference>
<dbReference type="Gene3D" id="3.30.420.10">
    <property type="entry name" value="Ribonuclease H-like superfamily/Ribonuclease H"/>
    <property type="match status" value="1"/>
</dbReference>
<keyword evidence="1" id="KW-0808">Transferase</keyword>
<evidence type="ECO:0000313" key="2">
    <source>
        <dbReference type="Proteomes" id="UP001151760"/>
    </source>
</evidence>
<proteinExistence type="predicted"/>
<keyword evidence="1" id="KW-0695">RNA-directed DNA polymerase</keyword>
<dbReference type="InterPro" id="IPR043128">
    <property type="entry name" value="Rev_trsase/Diguanyl_cyclase"/>
</dbReference>
<protein>
    <submittedName>
        <fullName evidence="1">Reverse transcriptase domain-containing protein</fullName>
    </submittedName>
</protein>
<accession>A0ABQ4Z8E9</accession>
<comment type="caution">
    <text evidence="1">The sequence shown here is derived from an EMBL/GenBank/DDBJ whole genome shotgun (WGS) entry which is preliminary data.</text>
</comment>
<dbReference type="EMBL" id="BQNB010011124">
    <property type="protein sequence ID" value="GJS86443.1"/>
    <property type="molecule type" value="Genomic_DNA"/>
</dbReference>